<evidence type="ECO:0000259" key="1">
    <source>
        <dbReference type="Pfam" id="PF13417"/>
    </source>
</evidence>
<reference evidence="2 3" key="1">
    <citation type="journal article" date="2016" name="Nat. Commun.">
        <title>Thousands of microbial genomes shed light on interconnected biogeochemical processes in an aquifer system.</title>
        <authorList>
            <person name="Anantharaman K."/>
            <person name="Brown C.T."/>
            <person name="Hug L.A."/>
            <person name="Sharon I."/>
            <person name="Castelle C.J."/>
            <person name="Probst A.J."/>
            <person name="Thomas B.C."/>
            <person name="Singh A."/>
            <person name="Wilkins M.J."/>
            <person name="Karaoz U."/>
            <person name="Brodie E.L."/>
            <person name="Williams K.H."/>
            <person name="Hubbard S.S."/>
            <person name="Banfield J.F."/>
        </authorList>
    </citation>
    <scope>NUCLEOTIDE SEQUENCE [LARGE SCALE GENOMIC DNA]</scope>
</reference>
<dbReference type="EMBL" id="MFMM01000001">
    <property type="protein sequence ID" value="OGG85217.1"/>
    <property type="molecule type" value="Genomic_DNA"/>
</dbReference>
<accession>A0A1F6FH81</accession>
<dbReference type="Gene3D" id="3.40.30.10">
    <property type="entry name" value="Glutaredoxin"/>
    <property type="match status" value="1"/>
</dbReference>
<dbReference type="Pfam" id="PF13417">
    <property type="entry name" value="GST_N_3"/>
    <property type="match status" value="1"/>
</dbReference>
<dbReference type="PANTHER" id="PTHR45288">
    <property type="entry name" value="THIOREDOXIN FAMILY PROTEIN"/>
    <property type="match status" value="1"/>
</dbReference>
<dbReference type="PROSITE" id="PS00195">
    <property type="entry name" value="GLUTAREDOXIN_1"/>
    <property type="match status" value="1"/>
</dbReference>
<sequence length="103" mass="11535">MFRMLTLYYKQDCPFCRRVTAVIDRLQLQVELKDAGDEAVEAELVARGGKMLVPYLVDDNKNVEMYESDDIVAHLQANYGTASSTPSRPRISISDNVCVSCEG</sequence>
<proteinExistence type="predicted"/>
<feature type="domain" description="GST N-terminal" evidence="1">
    <location>
        <begin position="7"/>
        <end position="81"/>
    </location>
</feature>
<evidence type="ECO:0000313" key="2">
    <source>
        <dbReference type="EMBL" id="OGG85217.1"/>
    </source>
</evidence>
<dbReference type="STRING" id="1798525.A3G90_04135"/>
<dbReference type="InterPro" id="IPR004045">
    <property type="entry name" value="Glutathione_S-Trfase_N"/>
</dbReference>
<dbReference type="AlphaFoldDB" id="A0A1F6FH81"/>
<dbReference type="InterPro" id="IPR036249">
    <property type="entry name" value="Thioredoxin-like_sf"/>
</dbReference>
<gene>
    <name evidence="2" type="ORF">A3G90_04135</name>
</gene>
<dbReference type="PROSITE" id="PS51354">
    <property type="entry name" value="GLUTAREDOXIN_2"/>
    <property type="match status" value="1"/>
</dbReference>
<evidence type="ECO:0000313" key="3">
    <source>
        <dbReference type="Proteomes" id="UP000177325"/>
    </source>
</evidence>
<organism evidence="2 3">
    <name type="scientific">Candidatus Kaiserbacteria bacterium RIFCSPLOWO2_12_FULL_45_26</name>
    <dbReference type="NCBI Taxonomy" id="1798525"/>
    <lineage>
        <taxon>Bacteria</taxon>
        <taxon>Candidatus Kaiseribacteriota</taxon>
    </lineage>
</organism>
<protein>
    <recommendedName>
        <fullName evidence="1">GST N-terminal domain-containing protein</fullName>
    </recommendedName>
</protein>
<dbReference type="InterPro" id="IPR011767">
    <property type="entry name" value="GLR_AS"/>
</dbReference>
<name>A0A1F6FH81_9BACT</name>
<comment type="caution">
    <text evidence="2">The sequence shown here is derived from an EMBL/GenBank/DDBJ whole genome shotgun (WGS) entry which is preliminary data.</text>
</comment>
<dbReference type="PANTHER" id="PTHR45288:SF2">
    <property type="entry name" value="THIOREDOXIN FAMILY PROTEIN"/>
    <property type="match status" value="1"/>
</dbReference>
<dbReference type="SUPFAM" id="SSF52833">
    <property type="entry name" value="Thioredoxin-like"/>
    <property type="match status" value="1"/>
</dbReference>
<dbReference type="Proteomes" id="UP000177325">
    <property type="component" value="Unassembled WGS sequence"/>
</dbReference>